<proteinExistence type="predicted"/>
<reference evidence="1" key="2">
    <citation type="journal article" date="2015" name="Data Brief">
        <title>Shoot transcriptome of the giant reed, Arundo donax.</title>
        <authorList>
            <person name="Barrero R.A."/>
            <person name="Guerrero F.D."/>
            <person name="Moolhuijzen P."/>
            <person name="Goolsby J.A."/>
            <person name="Tidwell J."/>
            <person name="Bellgard S.E."/>
            <person name="Bellgard M.I."/>
        </authorList>
    </citation>
    <scope>NUCLEOTIDE SEQUENCE</scope>
    <source>
        <tissue evidence="1">Shoot tissue taken approximately 20 cm above the soil surface</tissue>
    </source>
</reference>
<reference evidence="1" key="1">
    <citation type="submission" date="2014-09" db="EMBL/GenBank/DDBJ databases">
        <authorList>
            <person name="Magalhaes I.L.F."/>
            <person name="Oliveira U."/>
            <person name="Santos F.R."/>
            <person name="Vidigal T.H.D.A."/>
            <person name="Brescovit A.D."/>
            <person name="Santos A.J."/>
        </authorList>
    </citation>
    <scope>NUCLEOTIDE SEQUENCE</scope>
    <source>
        <tissue evidence="1">Shoot tissue taken approximately 20 cm above the soil surface</tissue>
    </source>
</reference>
<sequence length="23" mass="2946">MIEQNKRICNKWPKKCFHKTFHK</sequence>
<organism evidence="1">
    <name type="scientific">Arundo donax</name>
    <name type="common">Giant reed</name>
    <name type="synonym">Donax arundinaceus</name>
    <dbReference type="NCBI Taxonomy" id="35708"/>
    <lineage>
        <taxon>Eukaryota</taxon>
        <taxon>Viridiplantae</taxon>
        <taxon>Streptophyta</taxon>
        <taxon>Embryophyta</taxon>
        <taxon>Tracheophyta</taxon>
        <taxon>Spermatophyta</taxon>
        <taxon>Magnoliopsida</taxon>
        <taxon>Liliopsida</taxon>
        <taxon>Poales</taxon>
        <taxon>Poaceae</taxon>
        <taxon>PACMAD clade</taxon>
        <taxon>Arundinoideae</taxon>
        <taxon>Arundineae</taxon>
        <taxon>Arundo</taxon>
    </lineage>
</organism>
<evidence type="ECO:0000313" key="1">
    <source>
        <dbReference type="EMBL" id="JAD20131.1"/>
    </source>
</evidence>
<name>A0A0A8Y1X4_ARUDO</name>
<accession>A0A0A8Y1X4</accession>
<dbReference type="EMBL" id="GBRH01277764">
    <property type="protein sequence ID" value="JAD20131.1"/>
    <property type="molecule type" value="Transcribed_RNA"/>
</dbReference>
<protein>
    <submittedName>
        <fullName evidence="1">Uncharacterized protein</fullName>
    </submittedName>
</protein>
<dbReference type="AlphaFoldDB" id="A0A0A8Y1X4"/>